<dbReference type="EMBL" id="FRAG01000026">
    <property type="protein sequence ID" value="SHK10583.1"/>
    <property type="molecule type" value="Genomic_DNA"/>
</dbReference>
<dbReference type="Proteomes" id="UP000184465">
    <property type="component" value="Unassembled WGS sequence"/>
</dbReference>
<dbReference type="RefSeq" id="WP_073149926.1">
    <property type="nucleotide sequence ID" value="NZ_FRAG01000026.1"/>
</dbReference>
<reference evidence="1 2" key="1">
    <citation type="submission" date="2016-11" db="EMBL/GenBank/DDBJ databases">
        <authorList>
            <person name="Jaros S."/>
            <person name="Januszkiewicz K."/>
            <person name="Wedrychowicz H."/>
        </authorList>
    </citation>
    <scope>NUCLEOTIDE SEQUENCE [LARGE SCALE GENOMIC DNA]</scope>
    <source>
        <strain evidence="1 2">DSM 15212</strain>
    </source>
</reference>
<name>A0A1M6PRL2_PARC5</name>
<evidence type="ECO:0000313" key="1">
    <source>
        <dbReference type="EMBL" id="SHK10583.1"/>
    </source>
</evidence>
<keyword evidence="2" id="KW-1185">Reference proteome</keyword>
<organism evidence="1 2">
    <name type="scientific">Paramaledivibacter caminithermalis (strain DSM 15212 / CIP 107654 / DViRD3)</name>
    <name type="common">Clostridium caminithermale</name>
    <dbReference type="NCBI Taxonomy" id="1121301"/>
    <lineage>
        <taxon>Bacteria</taxon>
        <taxon>Bacillati</taxon>
        <taxon>Bacillota</taxon>
        <taxon>Clostridia</taxon>
        <taxon>Peptostreptococcales</taxon>
        <taxon>Caminicellaceae</taxon>
        <taxon>Paramaledivibacter</taxon>
    </lineage>
</organism>
<sequence>MKKKNIIFLFLITILSILSFYPKNYKINNTYICTIYNKENIPITKSEVILQGVVNKNILLRDYFQGTLIIDNTTYLIKSPHSNRYNLLTNTNQQNNYFKLSSLNTNSQTGETSYIAIIIVNKNFNTIIKGQTENIEKKYGKGSYFKSNPIFTSLSISNK</sequence>
<evidence type="ECO:0000313" key="2">
    <source>
        <dbReference type="Proteomes" id="UP000184465"/>
    </source>
</evidence>
<accession>A0A1M6PRL2</accession>
<protein>
    <submittedName>
        <fullName evidence="1">Uncharacterized protein</fullName>
    </submittedName>
</protein>
<gene>
    <name evidence="1" type="ORF">SAMN02745912_02262</name>
</gene>
<dbReference type="AlphaFoldDB" id="A0A1M6PRL2"/>
<proteinExistence type="predicted"/>